<evidence type="ECO:0008006" key="3">
    <source>
        <dbReference type="Google" id="ProtNLM"/>
    </source>
</evidence>
<protein>
    <recommendedName>
        <fullName evidence="3">Bacterial surface antigen (D15) domain-containing protein</fullName>
    </recommendedName>
</protein>
<dbReference type="PROSITE" id="PS00430">
    <property type="entry name" value="TONB_DEPENDENT_REC_1"/>
    <property type="match status" value="1"/>
</dbReference>
<organism evidence="1 2">
    <name type="scientific">Labilithrix luteola</name>
    <dbReference type="NCBI Taxonomy" id="1391654"/>
    <lineage>
        <taxon>Bacteria</taxon>
        <taxon>Pseudomonadati</taxon>
        <taxon>Myxococcota</taxon>
        <taxon>Polyangia</taxon>
        <taxon>Polyangiales</taxon>
        <taxon>Labilitrichaceae</taxon>
        <taxon>Labilithrix</taxon>
    </lineage>
</organism>
<dbReference type="InterPro" id="IPR010916">
    <property type="entry name" value="TonB_box_CS"/>
</dbReference>
<dbReference type="AlphaFoldDB" id="A0A0K1Q738"/>
<dbReference type="OrthoDB" id="120520at2"/>
<evidence type="ECO:0000313" key="2">
    <source>
        <dbReference type="Proteomes" id="UP000064967"/>
    </source>
</evidence>
<dbReference type="RefSeq" id="WP_146652621.1">
    <property type="nucleotide sequence ID" value="NZ_CP012333.1"/>
</dbReference>
<dbReference type="KEGG" id="llu:AKJ09_08202"/>
<dbReference type="STRING" id="1391654.AKJ09_08202"/>
<evidence type="ECO:0000313" key="1">
    <source>
        <dbReference type="EMBL" id="AKV01539.1"/>
    </source>
</evidence>
<dbReference type="EMBL" id="CP012333">
    <property type="protein sequence ID" value="AKV01539.1"/>
    <property type="molecule type" value="Genomic_DNA"/>
</dbReference>
<gene>
    <name evidence="1" type="ORF">AKJ09_08202</name>
</gene>
<accession>A0A0K1Q738</accession>
<reference evidence="1 2" key="1">
    <citation type="submission" date="2015-08" db="EMBL/GenBank/DDBJ databases">
        <authorList>
            <person name="Babu N.S."/>
            <person name="Beckwith C.J."/>
            <person name="Beseler K.G."/>
            <person name="Brison A."/>
            <person name="Carone J.V."/>
            <person name="Caskin T.P."/>
            <person name="Diamond M."/>
            <person name="Durham M.E."/>
            <person name="Foxe J.M."/>
            <person name="Go M."/>
            <person name="Henderson B.A."/>
            <person name="Jones I.B."/>
            <person name="McGettigan J.A."/>
            <person name="Micheletti S.J."/>
            <person name="Nasrallah M.E."/>
            <person name="Ortiz D."/>
            <person name="Piller C.R."/>
            <person name="Privatt S.R."/>
            <person name="Schneider S.L."/>
            <person name="Sharp S."/>
            <person name="Smith T.C."/>
            <person name="Stanton J.D."/>
            <person name="Ullery H.E."/>
            <person name="Wilson R.J."/>
            <person name="Serrano M.G."/>
            <person name="Buck G."/>
            <person name="Lee V."/>
            <person name="Wang Y."/>
            <person name="Carvalho R."/>
            <person name="Voegtly L."/>
            <person name="Shi R."/>
            <person name="Duckworth R."/>
            <person name="Johnson A."/>
            <person name="Loviza R."/>
            <person name="Walstead R."/>
            <person name="Shah Z."/>
            <person name="Kiflezghi M."/>
            <person name="Wade K."/>
            <person name="Ball S.L."/>
            <person name="Bradley K.W."/>
            <person name="Asai D.J."/>
            <person name="Bowman C.A."/>
            <person name="Russell D.A."/>
            <person name="Pope W.H."/>
            <person name="Jacobs-Sera D."/>
            <person name="Hendrix R.W."/>
            <person name="Hatfull G.F."/>
        </authorList>
    </citation>
    <scope>NUCLEOTIDE SEQUENCE [LARGE SCALE GENOMIC DNA]</scope>
    <source>
        <strain evidence="1 2">DSM 27648</strain>
    </source>
</reference>
<name>A0A0K1Q738_9BACT</name>
<keyword evidence="2" id="KW-1185">Reference proteome</keyword>
<proteinExistence type="predicted"/>
<dbReference type="Proteomes" id="UP000064967">
    <property type="component" value="Chromosome"/>
</dbReference>
<sequence>MVSALALALASMAGGTAGSEDAAPKPISAYAEGYWYWEPKADDTVLVIGSVDVKNIHIEARYNYENFRTASVFLGRNFDVRLWDPLELTITPMIGVVLGRTRGAAPGLEIEAKLWKLELTSESEFVWDGETPDASFLYNWSELTIRPVSFLRAGFVLQRTRFLERTTVDPGALVGFDIGPIRLAAYSFEPWNADRFYAFAIGGGF</sequence>